<sequence>MSAISEEWCKKVQEDLVQMRRDISNKADRSLLEQIRRQEVEKKRLFNKSKYLQSNVRISESTTQQCDENVENGDINAAFLIVLRYIEKISETKADSSEISEKATHSYVDQIFEKLDIMNKDQMNKNTSLLHKSIESRLQKISDSFDAFAQSINHRLEVSTSTLSLIDDQLTNISGMIQVHRTSQLTKSKLKKDDSSDNYNYKSKDLCIDNFMNPKKHKKPKNSGIVMPTYYKPKPEPTAKALCPAITVTSENKKTRSLLVTD</sequence>
<evidence type="ECO:0000313" key="2">
    <source>
        <dbReference type="Proteomes" id="UP001470230"/>
    </source>
</evidence>
<protein>
    <submittedName>
        <fullName evidence="1">Uncharacterized protein</fullName>
    </submittedName>
</protein>
<reference evidence="1 2" key="1">
    <citation type="submission" date="2024-04" db="EMBL/GenBank/DDBJ databases">
        <title>Tritrichomonas musculus Genome.</title>
        <authorList>
            <person name="Alves-Ferreira E."/>
            <person name="Grigg M."/>
            <person name="Lorenzi H."/>
            <person name="Galac M."/>
        </authorList>
    </citation>
    <scope>NUCLEOTIDE SEQUENCE [LARGE SCALE GENOMIC DNA]</scope>
    <source>
        <strain evidence="1 2">EAF2021</strain>
    </source>
</reference>
<gene>
    <name evidence="1" type="ORF">M9Y10_022912</name>
</gene>
<accession>A0ABR2KTV4</accession>
<name>A0ABR2KTV4_9EUKA</name>
<proteinExistence type="predicted"/>
<dbReference type="EMBL" id="JAPFFF010000003">
    <property type="protein sequence ID" value="KAK8894478.1"/>
    <property type="molecule type" value="Genomic_DNA"/>
</dbReference>
<dbReference type="Proteomes" id="UP001470230">
    <property type="component" value="Unassembled WGS sequence"/>
</dbReference>
<evidence type="ECO:0000313" key="1">
    <source>
        <dbReference type="EMBL" id="KAK8894478.1"/>
    </source>
</evidence>
<organism evidence="1 2">
    <name type="scientific">Tritrichomonas musculus</name>
    <dbReference type="NCBI Taxonomy" id="1915356"/>
    <lineage>
        <taxon>Eukaryota</taxon>
        <taxon>Metamonada</taxon>
        <taxon>Parabasalia</taxon>
        <taxon>Tritrichomonadida</taxon>
        <taxon>Tritrichomonadidae</taxon>
        <taxon>Tritrichomonas</taxon>
    </lineage>
</organism>
<comment type="caution">
    <text evidence="1">The sequence shown here is derived from an EMBL/GenBank/DDBJ whole genome shotgun (WGS) entry which is preliminary data.</text>
</comment>
<keyword evidence="2" id="KW-1185">Reference proteome</keyword>